<accession>A0A6A4HEJ0</accession>
<evidence type="ECO:0000313" key="1">
    <source>
        <dbReference type="EMBL" id="KAE9396256.1"/>
    </source>
</evidence>
<reference evidence="1" key="1">
    <citation type="journal article" date="2019" name="Environ. Microbiol.">
        <title>Fungal ecological strategies reflected in gene transcription - a case study of two litter decomposers.</title>
        <authorList>
            <person name="Barbi F."/>
            <person name="Kohler A."/>
            <person name="Barry K."/>
            <person name="Baskaran P."/>
            <person name="Daum C."/>
            <person name="Fauchery L."/>
            <person name="Ihrmark K."/>
            <person name="Kuo A."/>
            <person name="LaButti K."/>
            <person name="Lipzen A."/>
            <person name="Morin E."/>
            <person name="Grigoriev I.V."/>
            <person name="Henrissat B."/>
            <person name="Lindahl B."/>
            <person name="Martin F."/>
        </authorList>
    </citation>
    <scope>NUCLEOTIDE SEQUENCE</scope>
    <source>
        <strain evidence="1">JB14</strain>
    </source>
</reference>
<dbReference type="Proteomes" id="UP000799118">
    <property type="component" value="Unassembled WGS sequence"/>
</dbReference>
<dbReference type="AlphaFoldDB" id="A0A6A4HEJ0"/>
<evidence type="ECO:0000313" key="2">
    <source>
        <dbReference type="Proteomes" id="UP000799118"/>
    </source>
</evidence>
<gene>
    <name evidence="1" type="ORF">BT96DRAFT_1040613</name>
</gene>
<protein>
    <recommendedName>
        <fullName evidence="3">Retrotransposon gag domain-containing protein</fullName>
    </recommendedName>
</protein>
<keyword evidence="2" id="KW-1185">Reference proteome</keyword>
<evidence type="ECO:0008006" key="3">
    <source>
        <dbReference type="Google" id="ProtNLM"/>
    </source>
</evidence>
<proteinExistence type="predicted"/>
<sequence>MLTQTPQVNAAQVNDILTLIQQLAQNQTSFQNAISTIVGNTNTSKGVGKPQNYDGKQSDDAHCFLAAFELWAQGIPSFSDEEKLIKSAISFLEGEAAIWATPISENISQVKAGTQGVTLLYPAWSNFKDAFKARFETTDAAMDSKEALKLTLMRTYETAFMSIWLIVSKMGWSTQQMTLTLQDLIEEAICIDNRQVTWALEKG</sequence>
<name>A0A6A4HEJ0_9AGAR</name>
<organism evidence="1 2">
    <name type="scientific">Gymnopus androsaceus JB14</name>
    <dbReference type="NCBI Taxonomy" id="1447944"/>
    <lineage>
        <taxon>Eukaryota</taxon>
        <taxon>Fungi</taxon>
        <taxon>Dikarya</taxon>
        <taxon>Basidiomycota</taxon>
        <taxon>Agaricomycotina</taxon>
        <taxon>Agaricomycetes</taxon>
        <taxon>Agaricomycetidae</taxon>
        <taxon>Agaricales</taxon>
        <taxon>Marasmiineae</taxon>
        <taxon>Omphalotaceae</taxon>
        <taxon>Gymnopus</taxon>
    </lineage>
</organism>
<dbReference type="EMBL" id="ML769516">
    <property type="protein sequence ID" value="KAE9396256.1"/>
    <property type="molecule type" value="Genomic_DNA"/>
</dbReference>
<dbReference type="OrthoDB" id="3064660at2759"/>